<keyword evidence="4" id="KW-0413">Isomerase</keyword>
<comment type="caution">
    <text evidence="9">The sequence shown here is derived from an EMBL/GenBank/DDBJ whole genome shotgun (WGS) entry which is preliminary data.</text>
</comment>
<dbReference type="FunFam" id="3.30.70.3190:FF:000001">
    <property type="entry name" value="tRNA pseudouridine synthase Pus10"/>
    <property type="match status" value="1"/>
</dbReference>
<proteinExistence type="inferred from homology"/>
<evidence type="ECO:0000313" key="10">
    <source>
        <dbReference type="Proteomes" id="UP001165289"/>
    </source>
</evidence>
<evidence type="ECO:0000313" key="9">
    <source>
        <dbReference type="EMBL" id="KAI6660444.1"/>
    </source>
</evidence>
<dbReference type="FunFam" id="3.30.70.2510:FF:000001">
    <property type="entry name" value="tRNA pseudouridine synthase Pus10"/>
    <property type="match status" value="1"/>
</dbReference>
<evidence type="ECO:0000256" key="4">
    <source>
        <dbReference type="ARBA" id="ARBA00023235"/>
    </source>
</evidence>
<evidence type="ECO:0000259" key="8">
    <source>
        <dbReference type="Pfam" id="PF21238"/>
    </source>
</evidence>
<dbReference type="Gene3D" id="3.30.70.3190">
    <property type="match status" value="1"/>
</dbReference>
<dbReference type="GO" id="GO:0031119">
    <property type="term" value="P:tRNA pseudouridine synthesis"/>
    <property type="evidence" value="ECO:0007669"/>
    <property type="project" value="TreeGrafter"/>
</dbReference>
<dbReference type="AlphaFoldDB" id="A0AAV7KIQ0"/>
<name>A0AAV7KIQ0_9METZ</name>
<evidence type="ECO:0000256" key="2">
    <source>
        <dbReference type="ARBA" id="ARBA00012787"/>
    </source>
</evidence>
<dbReference type="PANTHER" id="PTHR21568">
    <property type="entry name" value="TRNA PSEUDOURIDINE SYNTHASE PUS10"/>
    <property type="match status" value="1"/>
</dbReference>
<dbReference type="NCBIfam" id="TIGR01213">
    <property type="entry name" value="pseudo_Pus10arc"/>
    <property type="match status" value="1"/>
</dbReference>
<dbReference type="SUPFAM" id="SSF55120">
    <property type="entry name" value="Pseudouridine synthase"/>
    <property type="match status" value="1"/>
</dbReference>
<protein>
    <recommendedName>
        <fullName evidence="2">tRNA pseudouridine(55) synthase</fullName>
        <ecNumber evidence="2">5.4.99.25</ecNumber>
    </recommendedName>
    <alternativeName>
        <fullName evidence="7">tRNA pseudouridine 55 synthase</fullName>
    </alternativeName>
    <alternativeName>
        <fullName evidence="5">tRNA pseudouridylate synthase</fullName>
    </alternativeName>
    <alternativeName>
        <fullName evidence="6">tRNA-uridine isomerase</fullName>
    </alternativeName>
</protein>
<keyword evidence="3" id="KW-0819">tRNA processing</keyword>
<comment type="similarity">
    <text evidence="1">Belongs to the pseudouridine synthase Pus10 family.</text>
</comment>
<dbReference type="GO" id="GO:0003723">
    <property type="term" value="F:RNA binding"/>
    <property type="evidence" value="ECO:0007669"/>
    <property type="project" value="InterPro"/>
</dbReference>
<gene>
    <name evidence="9" type="ORF">LOD99_14030</name>
</gene>
<dbReference type="InterPro" id="IPR039894">
    <property type="entry name" value="Pus10-like"/>
</dbReference>
<dbReference type="Pfam" id="PF21238">
    <property type="entry name" value="Pus10_C"/>
    <property type="match status" value="1"/>
</dbReference>
<dbReference type="Proteomes" id="UP001165289">
    <property type="component" value="Unassembled WGS sequence"/>
</dbReference>
<evidence type="ECO:0000256" key="5">
    <source>
        <dbReference type="ARBA" id="ARBA00075270"/>
    </source>
</evidence>
<evidence type="ECO:0000256" key="7">
    <source>
        <dbReference type="ARBA" id="ARBA00083669"/>
    </source>
</evidence>
<organism evidence="9 10">
    <name type="scientific">Oopsacas minuta</name>
    <dbReference type="NCBI Taxonomy" id="111878"/>
    <lineage>
        <taxon>Eukaryota</taxon>
        <taxon>Metazoa</taxon>
        <taxon>Porifera</taxon>
        <taxon>Hexactinellida</taxon>
        <taxon>Hexasterophora</taxon>
        <taxon>Lyssacinosida</taxon>
        <taxon>Leucopsacidae</taxon>
        <taxon>Oopsacas</taxon>
    </lineage>
</organism>
<reference evidence="9 10" key="1">
    <citation type="journal article" date="2023" name="BMC Biol.">
        <title>The compact genome of the sponge Oopsacas minuta (Hexactinellida) is lacking key metazoan core genes.</title>
        <authorList>
            <person name="Santini S."/>
            <person name="Schenkelaars Q."/>
            <person name="Jourda C."/>
            <person name="Duchesne M."/>
            <person name="Belahbib H."/>
            <person name="Rocher C."/>
            <person name="Selva M."/>
            <person name="Riesgo A."/>
            <person name="Vervoort M."/>
            <person name="Leys S.P."/>
            <person name="Kodjabachian L."/>
            <person name="Le Bivic A."/>
            <person name="Borchiellini C."/>
            <person name="Claverie J.M."/>
            <person name="Renard E."/>
        </authorList>
    </citation>
    <scope>NUCLEOTIDE SEQUENCE [LARGE SCALE GENOMIC DNA]</scope>
    <source>
        <strain evidence="9">SPO-2</strain>
    </source>
</reference>
<feature type="domain" description="Pus10-like C-terminal" evidence="8">
    <location>
        <begin position="227"/>
        <end position="456"/>
    </location>
</feature>
<dbReference type="EC" id="5.4.99.25" evidence="2"/>
<dbReference type="InterPro" id="IPR048741">
    <property type="entry name" value="Pus10-like_C"/>
</dbReference>
<sequence length="464" mass="52949">MTAKLESVDPLICVSCRTRLDIGTTDEEMSSKAKRQKFNSGEIGLNESLSSGVCPICLDVLNPEFVDEISSTILTDFTQQKYDTTTYSISTIIPFSIWIREYLTLLSQGREFIFQDRKTALKRQLKNIYSSGIAKCSNIQLRYVPVSNLEIQMEFSHQEADKQLSQLSTLLYPINEQNNFVVTFATVERILLYNNLTKFRDLNVFPLRRVGSQCKLTRISYLNAPLYLAGRYNKYSRNISQTPWCLGEDMILDSVEDIISTPVMKIFTPSEIRFTASGREDIDVRMLGTGRPFLLELLNPKRTSNSKAKCKQIENEINEDKFVNISHFTTAAKSHTTLIKTGEESMNKTYRAVIYSQTGISEKQINILNGTRDIKLEQRTPIRVLHRRSLATRDKIVYTMSAKLRDNGFVDINLVTQSGTYIKEFVHGDMGRTQPNLRELLGIPDLDIIELDVLNVALEWPVSK</sequence>
<evidence type="ECO:0000256" key="6">
    <source>
        <dbReference type="ARBA" id="ARBA00079393"/>
    </source>
</evidence>
<keyword evidence="10" id="KW-1185">Reference proteome</keyword>
<evidence type="ECO:0000256" key="3">
    <source>
        <dbReference type="ARBA" id="ARBA00022694"/>
    </source>
</evidence>
<dbReference type="GO" id="GO:0160148">
    <property type="term" value="F:tRNA pseudouridine(55) synthase activity"/>
    <property type="evidence" value="ECO:0007669"/>
    <property type="project" value="UniProtKB-EC"/>
</dbReference>
<dbReference type="InterPro" id="IPR020103">
    <property type="entry name" value="PsdUridine_synth_cat_dom_sf"/>
</dbReference>
<dbReference type="Gene3D" id="3.30.70.2510">
    <property type="match status" value="1"/>
</dbReference>
<dbReference type="PANTHER" id="PTHR21568:SF0">
    <property type="entry name" value="TRNA PSEUDOURIDINE SYNTHASE PUS10"/>
    <property type="match status" value="1"/>
</dbReference>
<accession>A0AAV7KIQ0</accession>
<evidence type="ECO:0000256" key="1">
    <source>
        <dbReference type="ARBA" id="ARBA00009652"/>
    </source>
</evidence>
<dbReference type="EMBL" id="JAKMXF010000033">
    <property type="protein sequence ID" value="KAI6660444.1"/>
    <property type="molecule type" value="Genomic_DNA"/>
</dbReference>